<dbReference type="OrthoDB" id="337750at2759"/>
<evidence type="ECO:0000256" key="2">
    <source>
        <dbReference type="SAM" id="Phobius"/>
    </source>
</evidence>
<dbReference type="AlphaFoldDB" id="A0A1A6FZP1"/>
<protein>
    <submittedName>
        <fullName evidence="3">Uncharacterized protein</fullName>
    </submittedName>
</protein>
<feature type="transmembrane region" description="Helical" evidence="2">
    <location>
        <begin position="82"/>
        <end position="103"/>
    </location>
</feature>
<organism evidence="3 4">
    <name type="scientific">Neotoma lepida</name>
    <name type="common">Desert woodrat</name>
    <dbReference type="NCBI Taxonomy" id="56216"/>
    <lineage>
        <taxon>Eukaryota</taxon>
        <taxon>Metazoa</taxon>
        <taxon>Chordata</taxon>
        <taxon>Craniata</taxon>
        <taxon>Vertebrata</taxon>
        <taxon>Euteleostomi</taxon>
        <taxon>Mammalia</taxon>
        <taxon>Eutheria</taxon>
        <taxon>Euarchontoglires</taxon>
        <taxon>Glires</taxon>
        <taxon>Rodentia</taxon>
        <taxon>Myomorpha</taxon>
        <taxon>Muroidea</taxon>
        <taxon>Cricetidae</taxon>
        <taxon>Neotominae</taxon>
        <taxon>Neotoma</taxon>
    </lineage>
</organism>
<dbReference type="EMBL" id="LZPO01108120">
    <property type="protein sequence ID" value="OBS59403.1"/>
    <property type="molecule type" value="Genomic_DNA"/>
</dbReference>
<evidence type="ECO:0000313" key="3">
    <source>
        <dbReference type="EMBL" id="OBS59403.1"/>
    </source>
</evidence>
<keyword evidence="2" id="KW-1133">Transmembrane helix</keyword>
<dbReference type="Proteomes" id="UP000092124">
    <property type="component" value="Unassembled WGS sequence"/>
</dbReference>
<keyword evidence="4" id="KW-1185">Reference proteome</keyword>
<feature type="transmembrane region" description="Helical" evidence="2">
    <location>
        <begin position="115"/>
        <end position="136"/>
    </location>
</feature>
<evidence type="ECO:0000256" key="1">
    <source>
        <dbReference type="SAM" id="MobiDB-lite"/>
    </source>
</evidence>
<accession>A0A1A6FZP1</accession>
<proteinExistence type="predicted"/>
<comment type="caution">
    <text evidence="3">The sequence shown here is derived from an EMBL/GenBank/DDBJ whole genome shotgun (WGS) entry which is preliminary data.</text>
</comment>
<keyword evidence="2" id="KW-0472">Membrane</keyword>
<keyword evidence="2" id="KW-0812">Transmembrane</keyword>
<evidence type="ECO:0000313" key="4">
    <source>
        <dbReference type="Proteomes" id="UP000092124"/>
    </source>
</evidence>
<reference evidence="3 4" key="1">
    <citation type="submission" date="2016-06" db="EMBL/GenBank/DDBJ databases">
        <title>The Draft Genome Sequence and Annotation of the Desert Woodrat Neotoma lepida.</title>
        <authorList>
            <person name="Campbell M."/>
            <person name="Oakeson K.F."/>
            <person name="Yandell M."/>
            <person name="Halpert J.R."/>
            <person name="Dearing D."/>
        </authorList>
    </citation>
    <scope>NUCLEOTIDE SEQUENCE [LARGE SCALE GENOMIC DNA]</scope>
    <source>
        <strain evidence="3">417</strain>
        <tissue evidence="3">Liver</tissue>
    </source>
</reference>
<name>A0A1A6FZP1_NEOLE</name>
<feature type="region of interest" description="Disordered" evidence="1">
    <location>
        <begin position="1"/>
        <end position="23"/>
    </location>
</feature>
<gene>
    <name evidence="3" type="ORF">A6R68_09471</name>
</gene>
<dbReference type="STRING" id="56216.A0A1A6FZP1"/>
<sequence>MAYHSGSGAHSSKHRTAAAPDPPPLFSDTSDGYSSLTGGYSAPGADIAFSVNHLFGDRNCKMESSCDVLLPHRKTSMFLTSMSLLMTFFTYWLHVEMILSVLIRLLFGSDSYCVALVWTSSALMYFIVHFMWTAALGS</sequence>